<accession>A0A2M4CBY6</accession>
<evidence type="ECO:0000313" key="1">
    <source>
        <dbReference type="EMBL" id="MBW62468.1"/>
    </source>
</evidence>
<organism evidence="1">
    <name type="scientific">Anopheles marajoara</name>
    <dbReference type="NCBI Taxonomy" id="58244"/>
    <lineage>
        <taxon>Eukaryota</taxon>
        <taxon>Metazoa</taxon>
        <taxon>Ecdysozoa</taxon>
        <taxon>Arthropoda</taxon>
        <taxon>Hexapoda</taxon>
        <taxon>Insecta</taxon>
        <taxon>Pterygota</taxon>
        <taxon>Neoptera</taxon>
        <taxon>Endopterygota</taxon>
        <taxon>Diptera</taxon>
        <taxon>Nematocera</taxon>
        <taxon>Culicoidea</taxon>
        <taxon>Culicidae</taxon>
        <taxon>Anophelinae</taxon>
        <taxon>Anopheles</taxon>
    </lineage>
</organism>
<protein>
    <submittedName>
        <fullName evidence="1">Putative secreted protein</fullName>
    </submittedName>
</protein>
<reference evidence="1" key="1">
    <citation type="submission" date="2018-01" db="EMBL/GenBank/DDBJ databases">
        <title>An insight into the sialome of Amazonian anophelines.</title>
        <authorList>
            <person name="Ribeiro J.M."/>
            <person name="Scarpassa V."/>
            <person name="Calvo E."/>
        </authorList>
    </citation>
    <scope>NUCLEOTIDE SEQUENCE</scope>
    <source>
        <tissue evidence="1">Salivary glands</tissue>
    </source>
</reference>
<dbReference type="EMBL" id="GGFJ01013327">
    <property type="protein sequence ID" value="MBW62468.1"/>
    <property type="molecule type" value="Transcribed_RNA"/>
</dbReference>
<dbReference type="AlphaFoldDB" id="A0A2M4CBY6"/>
<proteinExistence type="predicted"/>
<name>A0A2M4CBY6_9DIPT</name>
<sequence length="83" mass="9391">MLFARGSLFAHLSPWLARGSPGAAMRTNGPLDASNELLPRAGTREASWPWHKTRLTRWLFRFSRCKISGEGELLHRSWSPTVT</sequence>